<keyword evidence="3" id="KW-1185">Reference proteome</keyword>
<dbReference type="Proteomes" id="UP000030661">
    <property type="component" value="Unassembled WGS sequence"/>
</dbReference>
<evidence type="ECO:0000259" key="1">
    <source>
        <dbReference type="Pfam" id="PF01882"/>
    </source>
</evidence>
<dbReference type="eggNOG" id="COG1721">
    <property type="taxonomic scope" value="Bacteria"/>
</dbReference>
<dbReference type="AlphaFoldDB" id="A0A081C0G2"/>
<name>A0A081C0G2_VECG1</name>
<dbReference type="HOGENOM" id="CLU_052321_2_0_0"/>
<organism evidence="2">
    <name type="scientific">Vecturithrix granuli</name>
    <dbReference type="NCBI Taxonomy" id="1499967"/>
    <lineage>
        <taxon>Bacteria</taxon>
        <taxon>Candidatus Moduliflexota</taxon>
        <taxon>Candidatus Vecturitrichia</taxon>
        <taxon>Candidatus Vecturitrichales</taxon>
        <taxon>Candidatus Vecturitrichaceae</taxon>
        <taxon>Candidatus Vecturithrix</taxon>
    </lineage>
</organism>
<reference evidence="2" key="1">
    <citation type="journal article" date="2015" name="PeerJ">
        <title>First genomic representation of candidate bacterial phylum KSB3 points to enhanced environmental sensing as a trigger of wastewater bulking.</title>
        <authorList>
            <person name="Sekiguchi Y."/>
            <person name="Ohashi A."/>
            <person name="Parks D.H."/>
            <person name="Yamauchi T."/>
            <person name="Tyson G.W."/>
            <person name="Hugenholtz P."/>
        </authorList>
    </citation>
    <scope>NUCLEOTIDE SEQUENCE [LARGE SCALE GENOMIC DNA]</scope>
</reference>
<dbReference type="EMBL" id="DF820466">
    <property type="protein sequence ID" value="GAK58067.1"/>
    <property type="molecule type" value="Genomic_DNA"/>
</dbReference>
<dbReference type="InterPro" id="IPR002881">
    <property type="entry name" value="DUF58"/>
</dbReference>
<gene>
    <name evidence="2" type="ORF">U27_05040</name>
</gene>
<evidence type="ECO:0000313" key="2">
    <source>
        <dbReference type="EMBL" id="GAK58067.1"/>
    </source>
</evidence>
<protein>
    <recommendedName>
        <fullName evidence="1">DUF58 domain-containing protein</fullName>
    </recommendedName>
</protein>
<evidence type="ECO:0000313" key="3">
    <source>
        <dbReference type="Proteomes" id="UP000030661"/>
    </source>
</evidence>
<dbReference type="Pfam" id="PF01882">
    <property type="entry name" value="DUF58"/>
    <property type="match status" value="1"/>
</dbReference>
<dbReference type="PANTHER" id="PTHR33608">
    <property type="entry name" value="BLL2464 PROTEIN"/>
    <property type="match status" value="1"/>
</dbReference>
<sequence>MKRSLFISILVYIILLAGLATLDGHLLSLGIPLLLYLVSGSVFRPQSLDLQISRTISDESVTPDSPVTITLRVLNNSGYLEEVFIQDVLPSELTLIRGNSQCFTSLAPGETIVMEYAVRGKRGSFEFGAVQVYASDSFDLVHQQKSFSVPARLLILPEVRKLGRFAIRPMRTRFYAGQNLSRQSGSGTDFFGVRMYQPGDPLRTVNWRISARHPRWIFANEYESERIADVGLILDARKRNDVQTDQDSLFNHAIQATASLAEAFLSDSNRVGLLIYGGTLARTFPGYGKIQRERILRALAQSQTGDHQVFKALSYLPTRFFPAKSQLVLISPLCPEDLPVLQHLRAFGYHLMVLSPDPIAFEYAKLPAGPEIEQAVRIAYLERKLLLRKLRRMGILAVDWQVDTPLEQTVLASLKRLPHWLRTTETAL</sequence>
<dbReference type="STRING" id="1499967.U27_05040"/>
<accession>A0A081C0G2</accession>
<proteinExistence type="predicted"/>
<feature type="domain" description="DUF58" evidence="1">
    <location>
        <begin position="193"/>
        <end position="336"/>
    </location>
</feature>
<dbReference type="PANTHER" id="PTHR33608:SF6">
    <property type="entry name" value="BLL2464 PROTEIN"/>
    <property type="match status" value="1"/>
</dbReference>